<reference evidence="1 2" key="1">
    <citation type="journal article" date="2006" name="Science">
        <title>Phytophthora genome sequences uncover evolutionary origins and mechanisms of pathogenesis.</title>
        <authorList>
            <person name="Tyler B.M."/>
            <person name="Tripathy S."/>
            <person name="Zhang X."/>
            <person name="Dehal P."/>
            <person name="Jiang R.H."/>
            <person name="Aerts A."/>
            <person name="Arredondo F.D."/>
            <person name="Baxter L."/>
            <person name="Bensasson D."/>
            <person name="Beynon J.L."/>
            <person name="Chapman J."/>
            <person name="Damasceno C.M."/>
            <person name="Dorrance A.E."/>
            <person name="Dou D."/>
            <person name="Dickerman A.W."/>
            <person name="Dubchak I.L."/>
            <person name="Garbelotto M."/>
            <person name="Gijzen M."/>
            <person name="Gordon S.G."/>
            <person name="Govers F."/>
            <person name="Grunwald N.J."/>
            <person name="Huang W."/>
            <person name="Ivors K.L."/>
            <person name="Jones R.W."/>
            <person name="Kamoun S."/>
            <person name="Krampis K."/>
            <person name="Lamour K.H."/>
            <person name="Lee M.K."/>
            <person name="McDonald W.H."/>
            <person name="Medina M."/>
            <person name="Meijer H.J."/>
            <person name="Nordberg E.K."/>
            <person name="Maclean D.J."/>
            <person name="Ospina-Giraldo M.D."/>
            <person name="Morris P.F."/>
            <person name="Phuntumart V."/>
            <person name="Putnam N.H."/>
            <person name="Rash S."/>
            <person name="Rose J.K."/>
            <person name="Sakihama Y."/>
            <person name="Salamov A.A."/>
            <person name="Savidor A."/>
            <person name="Scheuring C.F."/>
            <person name="Smith B.M."/>
            <person name="Sobral B.W."/>
            <person name="Terry A."/>
            <person name="Torto-Alalibo T.A."/>
            <person name="Win J."/>
            <person name="Xu Z."/>
            <person name="Zhang H."/>
            <person name="Grigoriev I.V."/>
            <person name="Rokhsar D.S."/>
            <person name="Boore J.L."/>
        </authorList>
    </citation>
    <scope>NUCLEOTIDE SEQUENCE [LARGE SCALE GENOMIC DNA]</scope>
    <source>
        <strain evidence="1 2">P6497</strain>
    </source>
</reference>
<dbReference type="Proteomes" id="UP000002640">
    <property type="component" value="Unassembled WGS sequence"/>
</dbReference>
<dbReference type="InParanoid" id="G4ZXL8"/>
<dbReference type="AlphaFoldDB" id="G4ZXL8"/>
<evidence type="ECO:0000313" key="2">
    <source>
        <dbReference type="Proteomes" id="UP000002640"/>
    </source>
</evidence>
<dbReference type="KEGG" id="psoj:PHYSODRAFT_336998"/>
<dbReference type="EMBL" id="JH159157">
    <property type="protein sequence ID" value="EGZ12581.1"/>
    <property type="molecule type" value="Genomic_DNA"/>
</dbReference>
<sequence length="220" mass="22665">MAMRLLMHEGAEGGSGSLGGALQLSRADTLGRQRHPALPAAKMVIGRSLICCAVVTAVGPLIKLSASQDVHSAPRAEPDGAEVPAALKDGLAIGAAECQTALTGVTPNEARHKIASTHFGGRSNCTLPHAPIWREWLASGFSSSDQAATNLPGALPLHASECYDGVQLYNIKQKKVKVSNSSFYIKSSTSPNAHWCVLDAMGASAGAAVGAFAGRALLAE</sequence>
<gene>
    <name evidence="1" type="ORF">PHYSODRAFT_336998</name>
</gene>
<proteinExistence type="predicted"/>
<name>G4ZXL8_PHYSP</name>
<keyword evidence="2" id="KW-1185">Reference proteome</keyword>
<accession>G4ZXL8</accession>
<organism evidence="1 2">
    <name type="scientific">Phytophthora sojae (strain P6497)</name>
    <name type="common">Soybean stem and root rot agent</name>
    <name type="synonym">Phytophthora megasperma f. sp. glycines</name>
    <dbReference type="NCBI Taxonomy" id="1094619"/>
    <lineage>
        <taxon>Eukaryota</taxon>
        <taxon>Sar</taxon>
        <taxon>Stramenopiles</taxon>
        <taxon>Oomycota</taxon>
        <taxon>Peronosporomycetes</taxon>
        <taxon>Peronosporales</taxon>
        <taxon>Peronosporaceae</taxon>
        <taxon>Phytophthora</taxon>
    </lineage>
</organism>
<dbReference type="RefSeq" id="XP_009532914.1">
    <property type="nucleotide sequence ID" value="XM_009534619.1"/>
</dbReference>
<protein>
    <submittedName>
        <fullName evidence="1">Uncharacterized protein</fullName>
    </submittedName>
</protein>
<dbReference type="GeneID" id="20647291"/>
<evidence type="ECO:0000313" key="1">
    <source>
        <dbReference type="EMBL" id="EGZ12581.1"/>
    </source>
</evidence>